<feature type="transmembrane region" description="Helical" evidence="6">
    <location>
        <begin position="44"/>
        <end position="62"/>
    </location>
</feature>
<dbReference type="PROSITE" id="PS50089">
    <property type="entry name" value="ZF_RING_2"/>
    <property type="match status" value="1"/>
</dbReference>
<evidence type="ECO:0000256" key="1">
    <source>
        <dbReference type="ARBA" id="ARBA00022723"/>
    </source>
</evidence>
<feature type="domain" description="RING-type" evidence="7">
    <location>
        <begin position="126"/>
        <end position="168"/>
    </location>
</feature>
<keyword evidence="3" id="KW-0862">Zinc</keyword>
<name>A0A1Y1WE55_9FUNG</name>
<keyword evidence="2 4" id="KW-0863">Zinc-finger</keyword>
<organism evidence="8 9">
    <name type="scientific">Linderina pennispora</name>
    <dbReference type="NCBI Taxonomy" id="61395"/>
    <lineage>
        <taxon>Eukaryota</taxon>
        <taxon>Fungi</taxon>
        <taxon>Fungi incertae sedis</taxon>
        <taxon>Zoopagomycota</taxon>
        <taxon>Kickxellomycotina</taxon>
        <taxon>Kickxellomycetes</taxon>
        <taxon>Kickxellales</taxon>
        <taxon>Kickxellaceae</taxon>
        <taxon>Linderina</taxon>
    </lineage>
</organism>
<proteinExistence type="predicted"/>
<keyword evidence="6" id="KW-0472">Membrane</keyword>
<dbReference type="SMART" id="SM00184">
    <property type="entry name" value="RING"/>
    <property type="match status" value="1"/>
</dbReference>
<dbReference type="SUPFAM" id="SSF57850">
    <property type="entry name" value="RING/U-box"/>
    <property type="match status" value="1"/>
</dbReference>
<gene>
    <name evidence="8" type="ORF">DL89DRAFT_265526</name>
</gene>
<evidence type="ECO:0000256" key="6">
    <source>
        <dbReference type="SAM" id="Phobius"/>
    </source>
</evidence>
<dbReference type="Pfam" id="PF13639">
    <property type="entry name" value="zf-RING_2"/>
    <property type="match status" value="1"/>
</dbReference>
<keyword evidence="6" id="KW-0812">Transmembrane</keyword>
<dbReference type="Proteomes" id="UP000193922">
    <property type="component" value="Unassembled WGS sequence"/>
</dbReference>
<keyword evidence="1" id="KW-0479">Metal-binding</keyword>
<dbReference type="GO" id="GO:0005634">
    <property type="term" value="C:nucleus"/>
    <property type="evidence" value="ECO:0007669"/>
    <property type="project" value="TreeGrafter"/>
</dbReference>
<dbReference type="OrthoDB" id="8062037at2759"/>
<dbReference type="InterPro" id="IPR001841">
    <property type="entry name" value="Znf_RING"/>
</dbReference>
<dbReference type="Gene3D" id="3.30.40.10">
    <property type="entry name" value="Zinc/RING finger domain, C3HC4 (zinc finger)"/>
    <property type="match status" value="1"/>
</dbReference>
<evidence type="ECO:0000256" key="2">
    <source>
        <dbReference type="ARBA" id="ARBA00022771"/>
    </source>
</evidence>
<dbReference type="AlphaFoldDB" id="A0A1Y1WE55"/>
<evidence type="ECO:0000313" key="8">
    <source>
        <dbReference type="EMBL" id="ORX71810.1"/>
    </source>
</evidence>
<sequence>MSSMSNTFSSGAADFSASQTLPSATSYPVATESMGSGWLSTRQGIIIGVCGVVLITISLVYMSKYTTRSRRTTQAASHGMHTRHITIEMEPRRMQHKLPLLPEHALKMLHAETVKDKQVSDETDPCAICLAEIAYQEVMMELPCRHRFHYDCIRKWLTTKSEQCPLCKGSVLAALGINADTPRHSTDQAAETAAPAEQQSGVAERSTQPEVAVPERAAVRNV</sequence>
<reference evidence="8 9" key="1">
    <citation type="submission" date="2016-07" db="EMBL/GenBank/DDBJ databases">
        <title>Pervasive Adenine N6-methylation of Active Genes in Fungi.</title>
        <authorList>
            <consortium name="DOE Joint Genome Institute"/>
            <person name="Mondo S.J."/>
            <person name="Dannebaum R.O."/>
            <person name="Kuo R.C."/>
            <person name="Labutti K."/>
            <person name="Haridas S."/>
            <person name="Kuo A."/>
            <person name="Salamov A."/>
            <person name="Ahrendt S.R."/>
            <person name="Lipzen A."/>
            <person name="Sullivan W."/>
            <person name="Andreopoulos W.B."/>
            <person name="Clum A."/>
            <person name="Lindquist E."/>
            <person name="Daum C."/>
            <person name="Ramamoorthy G.K."/>
            <person name="Gryganskyi A."/>
            <person name="Culley D."/>
            <person name="Magnuson J.K."/>
            <person name="James T.Y."/>
            <person name="O'Malley M.A."/>
            <person name="Stajich J.E."/>
            <person name="Spatafora J.W."/>
            <person name="Visel A."/>
            <person name="Grigoriev I.V."/>
        </authorList>
    </citation>
    <scope>NUCLEOTIDE SEQUENCE [LARGE SCALE GENOMIC DNA]</scope>
    <source>
        <strain evidence="8 9">ATCC 12442</strain>
    </source>
</reference>
<dbReference type="PANTHER" id="PTHR45931">
    <property type="entry name" value="SI:CH211-59O9.10"/>
    <property type="match status" value="1"/>
</dbReference>
<dbReference type="GO" id="GO:0006511">
    <property type="term" value="P:ubiquitin-dependent protein catabolic process"/>
    <property type="evidence" value="ECO:0007669"/>
    <property type="project" value="TreeGrafter"/>
</dbReference>
<evidence type="ECO:0000256" key="3">
    <source>
        <dbReference type="ARBA" id="ARBA00022833"/>
    </source>
</evidence>
<keyword evidence="9" id="KW-1185">Reference proteome</keyword>
<feature type="compositionally biased region" description="Low complexity" evidence="5">
    <location>
        <begin position="188"/>
        <end position="199"/>
    </location>
</feature>
<dbReference type="GO" id="GO:0061630">
    <property type="term" value="F:ubiquitin protein ligase activity"/>
    <property type="evidence" value="ECO:0007669"/>
    <property type="project" value="TreeGrafter"/>
</dbReference>
<dbReference type="InterPro" id="IPR051834">
    <property type="entry name" value="RING_finger_E3_ligase"/>
</dbReference>
<accession>A0A1Y1WE55</accession>
<evidence type="ECO:0000256" key="5">
    <source>
        <dbReference type="SAM" id="MobiDB-lite"/>
    </source>
</evidence>
<dbReference type="CDD" id="cd16454">
    <property type="entry name" value="RING-H2_PA-TM-RING"/>
    <property type="match status" value="1"/>
</dbReference>
<feature type="region of interest" description="Disordered" evidence="5">
    <location>
        <begin position="182"/>
        <end position="222"/>
    </location>
</feature>
<dbReference type="RefSeq" id="XP_040745234.1">
    <property type="nucleotide sequence ID" value="XM_040886702.1"/>
</dbReference>
<protein>
    <recommendedName>
        <fullName evidence="7">RING-type domain-containing protein</fullName>
    </recommendedName>
</protein>
<evidence type="ECO:0000313" key="9">
    <source>
        <dbReference type="Proteomes" id="UP000193922"/>
    </source>
</evidence>
<dbReference type="STRING" id="61395.A0A1Y1WE55"/>
<dbReference type="GeneID" id="63803350"/>
<comment type="caution">
    <text evidence="8">The sequence shown here is derived from an EMBL/GenBank/DDBJ whole genome shotgun (WGS) entry which is preliminary data.</text>
</comment>
<evidence type="ECO:0000256" key="4">
    <source>
        <dbReference type="PROSITE-ProRule" id="PRU00175"/>
    </source>
</evidence>
<dbReference type="GO" id="GO:0008270">
    <property type="term" value="F:zinc ion binding"/>
    <property type="evidence" value="ECO:0007669"/>
    <property type="project" value="UniProtKB-KW"/>
</dbReference>
<dbReference type="EMBL" id="MCFD01000003">
    <property type="protein sequence ID" value="ORX71810.1"/>
    <property type="molecule type" value="Genomic_DNA"/>
</dbReference>
<keyword evidence="6" id="KW-1133">Transmembrane helix</keyword>
<dbReference type="InterPro" id="IPR013083">
    <property type="entry name" value="Znf_RING/FYVE/PHD"/>
</dbReference>
<dbReference type="PANTHER" id="PTHR45931:SF3">
    <property type="entry name" value="RING ZINC FINGER-CONTAINING PROTEIN"/>
    <property type="match status" value="1"/>
</dbReference>
<evidence type="ECO:0000259" key="7">
    <source>
        <dbReference type="PROSITE" id="PS50089"/>
    </source>
</evidence>